<dbReference type="InterPro" id="IPR044993">
    <property type="entry name" value="BXL"/>
</dbReference>
<keyword evidence="3 6" id="KW-0378">Hydrolase</keyword>
<keyword evidence="7" id="KW-1185">Reference proteome</keyword>
<proteinExistence type="inferred from homology"/>
<feature type="domain" description="Fibronectin type III-like" evidence="5">
    <location>
        <begin position="671"/>
        <end position="740"/>
    </location>
</feature>
<feature type="signal peptide" evidence="4">
    <location>
        <begin position="1"/>
        <end position="18"/>
    </location>
</feature>
<evidence type="ECO:0000313" key="7">
    <source>
        <dbReference type="Proteomes" id="UP000812270"/>
    </source>
</evidence>
<name>A0A9E2S692_9BACT</name>
<comment type="similarity">
    <text evidence="1">Belongs to the glycosyl hydrolase 3 family.</text>
</comment>
<dbReference type="Proteomes" id="UP000812270">
    <property type="component" value="Unassembled WGS sequence"/>
</dbReference>
<dbReference type="Pfam" id="PF14310">
    <property type="entry name" value="Fn3-like"/>
    <property type="match status" value="1"/>
</dbReference>
<dbReference type="InterPro" id="IPR001764">
    <property type="entry name" value="Glyco_hydro_3_N"/>
</dbReference>
<dbReference type="GO" id="GO:0046556">
    <property type="term" value="F:alpha-L-arabinofuranosidase activity"/>
    <property type="evidence" value="ECO:0007669"/>
    <property type="project" value="TreeGrafter"/>
</dbReference>
<dbReference type="EMBL" id="JAHSPG010000006">
    <property type="protein sequence ID" value="MBV4357428.1"/>
    <property type="molecule type" value="Genomic_DNA"/>
</dbReference>
<evidence type="ECO:0000313" key="6">
    <source>
        <dbReference type="EMBL" id="MBV4357428.1"/>
    </source>
</evidence>
<dbReference type="GO" id="GO:0045493">
    <property type="term" value="P:xylan catabolic process"/>
    <property type="evidence" value="ECO:0007669"/>
    <property type="project" value="InterPro"/>
</dbReference>
<dbReference type="AlphaFoldDB" id="A0A9E2S692"/>
<dbReference type="PANTHER" id="PTHR42721">
    <property type="entry name" value="SUGAR HYDROLASE-RELATED"/>
    <property type="match status" value="1"/>
</dbReference>
<dbReference type="InterPro" id="IPR002772">
    <property type="entry name" value="Glyco_hydro_3_C"/>
</dbReference>
<dbReference type="PANTHER" id="PTHR42721:SF3">
    <property type="entry name" value="BETA-D-XYLOSIDASE 5-RELATED"/>
    <property type="match status" value="1"/>
</dbReference>
<dbReference type="GO" id="GO:0008422">
    <property type="term" value="F:beta-glucosidase activity"/>
    <property type="evidence" value="ECO:0007669"/>
    <property type="project" value="UniProtKB-ARBA"/>
</dbReference>
<keyword evidence="2 4" id="KW-0732">Signal</keyword>
<reference evidence="6" key="1">
    <citation type="submission" date="2021-06" db="EMBL/GenBank/DDBJ databases">
        <authorList>
            <person name="Huq M.A."/>
        </authorList>
    </citation>
    <scope>NUCLEOTIDE SEQUENCE</scope>
    <source>
        <strain evidence="6">MAH-26</strain>
    </source>
</reference>
<dbReference type="Pfam" id="PF00933">
    <property type="entry name" value="Glyco_hydro_3"/>
    <property type="match status" value="1"/>
</dbReference>
<evidence type="ECO:0000256" key="2">
    <source>
        <dbReference type="ARBA" id="ARBA00022729"/>
    </source>
</evidence>
<dbReference type="FunFam" id="2.60.40.10:FF:000495">
    <property type="entry name" value="Periplasmic beta-glucosidase"/>
    <property type="match status" value="1"/>
</dbReference>
<evidence type="ECO:0000256" key="3">
    <source>
        <dbReference type="ARBA" id="ARBA00022801"/>
    </source>
</evidence>
<dbReference type="InterPro" id="IPR026891">
    <property type="entry name" value="Fn3-like"/>
</dbReference>
<dbReference type="Pfam" id="PF01915">
    <property type="entry name" value="Glyco_hydro_3_C"/>
    <property type="match status" value="1"/>
</dbReference>
<sequence>MNAKISLAVALVALCSFAKDPVRPTVLPYKNASLPVDQRVADLVGRMTTEEKIKQLDMWWGKEVATMGGHEASAYSEEKTAAAIGKTGIGSVHDFYPLTADITNSIQKYAMEKTRLGIPVLFIEEGLHGYSGFGSTSFPIPLQLAGAWDTTLVHNIGRTIATETRAHGVDMILGPVLCLPRDPRWGRVEETYGEDPYLAALNGVAMVKGLQGKGVNQPNSVVAEPKHFAIHGIPEGGSNTSPVFMSEREGRSSFLYVFEKAVKEGGALSMMAAYSELDGIPCVDNKWLLTDVLRKEWGFKGFVLSDLGAIRMSLENHQVASDTSDALAQTLNAGLNMQFYDFSHDGFLTSMNKAIADKKLSIAQLNKTVSDVLRVKFLLGLFDKPYTDTSLKAKVFHTQESQDMALKAAQESICLLKNEGGVLPIKKDAKSIAVIGALAENTYLGGYSNEEGKAISILDGLKQRAGNSISVNFEKGYSTEKTENENDLQQKAVALAKNADAVVVVIGEDLKIVGEGKDRANLDLDEKQVNLLKALQATGKPITAVLANGRPLSINWVAKNIPAIVESWFSGEKGGLAVADILLGNVNPSGKLPMTFPRSVGQLPFYYDHKPTSRHSYVDEANTPLFVFGHGLSYTTFDYSNLAISPATIPVNGKATVHVTIKNTGTTEGTEVVQLYIRDVVSSVTTPVKSLKGFGRVTLKPGESKTVDFKIGFEHLALWNREMKHVVEPGDFKIMVGSSSEDIRQNATLRVN</sequence>
<evidence type="ECO:0000259" key="5">
    <source>
        <dbReference type="SMART" id="SM01217"/>
    </source>
</evidence>
<protein>
    <submittedName>
        <fullName evidence="6">Glycoside hydrolase family 3 C-terminal domain-containing protein</fullName>
    </submittedName>
</protein>
<comment type="caution">
    <text evidence="6">The sequence shown here is derived from an EMBL/GenBank/DDBJ whole genome shotgun (WGS) entry which is preliminary data.</text>
</comment>
<evidence type="ECO:0000256" key="1">
    <source>
        <dbReference type="ARBA" id="ARBA00005336"/>
    </source>
</evidence>
<organism evidence="6 7">
    <name type="scientific">Pinibacter aurantiacus</name>
    <dbReference type="NCBI Taxonomy" id="2851599"/>
    <lineage>
        <taxon>Bacteria</taxon>
        <taxon>Pseudomonadati</taxon>
        <taxon>Bacteroidota</taxon>
        <taxon>Chitinophagia</taxon>
        <taxon>Chitinophagales</taxon>
        <taxon>Chitinophagaceae</taxon>
        <taxon>Pinibacter</taxon>
    </lineage>
</organism>
<evidence type="ECO:0000256" key="4">
    <source>
        <dbReference type="SAM" id="SignalP"/>
    </source>
</evidence>
<feature type="chain" id="PRO_5038847776" evidence="4">
    <location>
        <begin position="19"/>
        <end position="752"/>
    </location>
</feature>
<dbReference type="GO" id="GO:0031222">
    <property type="term" value="P:arabinan catabolic process"/>
    <property type="evidence" value="ECO:0007669"/>
    <property type="project" value="TreeGrafter"/>
</dbReference>
<dbReference type="RefSeq" id="WP_217791073.1">
    <property type="nucleotide sequence ID" value="NZ_JAHSPG010000006.1"/>
</dbReference>
<dbReference type="SMART" id="SM01217">
    <property type="entry name" value="Fn3_like"/>
    <property type="match status" value="1"/>
</dbReference>
<dbReference type="GO" id="GO:0009044">
    <property type="term" value="F:xylan 1,4-beta-xylosidase activity"/>
    <property type="evidence" value="ECO:0007669"/>
    <property type="project" value="InterPro"/>
</dbReference>
<gene>
    <name evidence="6" type="ORF">KTO63_09740</name>
</gene>
<accession>A0A9E2S692</accession>